<evidence type="ECO:0000313" key="19">
    <source>
        <dbReference type="Ensembl" id="ENSLLEP00000017525.1"/>
    </source>
</evidence>
<dbReference type="Pfam" id="PF04488">
    <property type="entry name" value="Gly_transf_sug"/>
    <property type="match status" value="1"/>
</dbReference>
<evidence type="ECO:0000313" key="20">
    <source>
        <dbReference type="Proteomes" id="UP000694569"/>
    </source>
</evidence>
<dbReference type="InterPro" id="IPR007577">
    <property type="entry name" value="GlycoTrfase_DXD_sugar-bd_CS"/>
</dbReference>
<comment type="catalytic activity">
    <reaction evidence="16">
        <text>a beta-D-Gal-(1-&gt;4)-beta-D-Glc-(1&lt;-&gt;1)-Cer(d18:1(4E)) + UDP-alpha-D-galactose = a globoside Gb3Cer (d18:1(4E)) + UDP + H(+)</text>
        <dbReference type="Rhea" id="RHEA:11924"/>
        <dbReference type="ChEBI" id="CHEBI:15378"/>
        <dbReference type="ChEBI" id="CHEBI:17950"/>
        <dbReference type="ChEBI" id="CHEBI:18313"/>
        <dbReference type="ChEBI" id="CHEBI:58223"/>
        <dbReference type="ChEBI" id="CHEBI:66914"/>
        <dbReference type="EC" id="2.4.1.228"/>
    </reaction>
    <physiologicalReaction direction="left-to-right" evidence="16">
        <dbReference type="Rhea" id="RHEA:11925"/>
    </physiologicalReaction>
</comment>
<evidence type="ECO:0000256" key="1">
    <source>
        <dbReference type="ARBA" id="ARBA00004323"/>
    </source>
</evidence>
<evidence type="ECO:0000256" key="10">
    <source>
        <dbReference type="ARBA" id="ARBA00039051"/>
    </source>
</evidence>
<dbReference type="OrthoDB" id="409543at2759"/>
<keyword evidence="20" id="KW-1185">Reference proteome</keyword>
<evidence type="ECO:0000256" key="12">
    <source>
        <dbReference type="ARBA" id="ARBA00041556"/>
    </source>
</evidence>
<evidence type="ECO:0000256" key="8">
    <source>
        <dbReference type="ARBA" id="ARBA00023098"/>
    </source>
</evidence>
<evidence type="ECO:0000256" key="7">
    <source>
        <dbReference type="ARBA" id="ARBA00023034"/>
    </source>
</evidence>
<evidence type="ECO:0000256" key="15">
    <source>
        <dbReference type="ARBA" id="ARBA00043186"/>
    </source>
</evidence>
<dbReference type="Ensembl" id="ENSLLET00000018195.1">
    <property type="protein sequence ID" value="ENSLLEP00000017525.1"/>
    <property type="gene ID" value="ENSLLEG00000011155.1"/>
</dbReference>
<evidence type="ECO:0000256" key="14">
    <source>
        <dbReference type="ARBA" id="ARBA00043154"/>
    </source>
</evidence>
<name>A0A8C5MQ67_9ANUR</name>
<keyword evidence="7" id="KW-0333">Golgi apparatus</keyword>
<dbReference type="AlphaFoldDB" id="A0A8C5MQ67"/>
<reference evidence="19" key="1">
    <citation type="submission" date="2025-08" db="UniProtKB">
        <authorList>
            <consortium name="Ensembl"/>
        </authorList>
    </citation>
    <scope>IDENTIFICATION</scope>
</reference>
<comment type="pathway">
    <text evidence="2">Glycolipid biosynthesis.</text>
</comment>
<feature type="domain" description="Alpha 1,4-glycosyltransferase" evidence="18">
    <location>
        <begin position="210"/>
        <end position="333"/>
    </location>
</feature>
<dbReference type="EC" id="2.4.1.228" evidence="10"/>
<comment type="similarity">
    <text evidence="3">Belongs to the glycosyltransferase 32 family.</text>
</comment>
<evidence type="ECO:0000259" key="18">
    <source>
        <dbReference type="Pfam" id="PF04572"/>
    </source>
</evidence>
<evidence type="ECO:0000256" key="2">
    <source>
        <dbReference type="ARBA" id="ARBA00004934"/>
    </source>
</evidence>
<dbReference type="InterPro" id="IPR007652">
    <property type="entry name" value="A1-4-GlycosylTfrase_dom"/>
</dbReference>
<dbReference type="GO" id="GO:0050512">
    <property type="term" value="F:lactosylceramide 4-alpha-galactosyltransferase activity"/>
    <property type="evidence" value="ECO:0007669"/>
    <property type="project" value="UniProtKB-EC"/>
</dbReference>
<evidence type="ECO:0000256" key="6">
    <source>
        <dbReference type="ARBA" id="ARBA00022679"/>
    </source>
</evidence>
<evidence type="ECO:0000256" key="16">
    <source>
        <dbReference type="ARBA" id="ARBA00048195"/>
    </source>
</evidence>
<gene>
    <name evidence="19" type="primary">A4GALT</name>
</gene>
<evidence type="ECO:0000256" key="5">
    <source>
        <dbReference type="ARBA" id="ARBA00022676"/>
    </source>
</evidence>
<evidence type="ECO:0000256" key="17">
    <source>
        <dbReference type="ARBA" id="ARBA00049327"/>
    </source>
</evidence>
<comment type="subcellular location">
    <subcellularLocation>
        <location evidence="1">Golgi apparatus membrane</location>
        <topology evidence="1">Single-pass type II membrane protein</topology>
    </subcellularLocation>
</comment>
<comment type="catalytic activity">
    <reaction evidence="17">
        <text>a beta-D-Gal-(1&lt;-&gt;1')-ceramide + UDP-alpha-D-galactose = alpha-D-Gal-(1-&gt;4)-beta-D-Gal-(1&lt;-&gt;1')-Cer + UDP + H(+)</text>
        <dbReference type="Rhea" id="RHEA:60044"/>
        <dbReference type="ChEBI" id="CHEBI:15378"/>
        <dbReference type="ChEBI" id="CHEBI:58223"/>
        <dbReference type="ChEBI" id="CHEBI:66914"/>
        <dbReference type="ChEBI" id="CHEBI:143593"/>
        <dbReference type="ChEBI" id="CHEBI:143594"/>
    </reaction>
    <physiologicalReaction direction="left-to-right" evidence="17">
        <dbReference type="Rhea" id="RHEA:60045"/>
    </physiologicalReaction>
</comment>
<proteinExistence type="inferred from homology"/>
<keyword evidence="9" id="KW-0472">Membrane</keyword>
<dbReference type="SUPFAM" id="SSF53448">
    <property type="entry name" value="Nucleotide-diphospho-sugar transferases"/>
    <property type="match status" value="1"/>
</dbReference>
<dbReference type="Gene3D" id="3.90.550.20">
    <property type="match status" value="1"/>
</dbReference>
<evidence type="ECO:0000256" key="11">
    <source>
        <dbReference type="ARBA" id="ARBA00040835"/>
    </source>
</evidence>
<dbReference type="GeneTree" id="ENSGT00510000047981"/>
<evidence type="ECO:0000256" key="4">
    <source>
        <dbReference type="ARBA" id="ARBA00022516"/>
    </source>
</evidence>
<dbReference type="PANTHER" id="PTHR12042">
    <property type="entry name" value="LACTOSYLCERAMIDE 4-ALPHA-GALACTOSYLTRANSFERASE ALPHA- 1,4-GALACTOSYLTRANSFERASE"/>
    <property type="match status" value="1"/>
</dbReference>
<protein>
    <recommendedName>
        <fullName evidence="11">Lactosylceramide 4-alpha-galactosyltransferase</fullName>
        <ecNumber evidence="10">2.4.1.228</ecNumber>
    </recommendedName>
    <alternativeName>
        <fullName evidence="15">Alpha-1,4-N-acetylglucosaminyltransferase</fullName>
    </alternativeName>
    <alternativeName>
        <fullName evidence="13">Alpha-1,4-galactosyltransferase</fullName>
    </alternativeName>
    <alternativeName>
        <fullName evidence="14">Globotriaosylceramide synthase</fullName>
    </alternativeName>
    <alternativeName>
        <fullName evidence="12">UDP-galactose:beta-D-galactosyl-beta1-R 4-alpha-D-galactosyltransferase</fullName>
    </alternativeName>
</protein>
<keyword evidence="8" id="KW-0443">Lipid metabolism</keyword>
<keyword evidence="5" id="KW-0328">Glycosyltransferase</keyword>
<reference evidence="19" key="2">
    <citation type="submission" date="2025-09" db="UniProtKB">
        <authorList>
            <consortium name="Ensembl"/>
        </authorList>
    </citation>
    <scope>IDENTIFICATION</scope>
</reference>
<evidence type="ECO:0000256" key="9">
    <source>
        <dbReference type="ARBA" id="ARBA00023136"/>
    </source>
</evidence>
<dbReference type="InterPro" id="IPR051981">
    <property type="entry name" value="Glycosyltransf_32"/>
</dbReference>
<sequence length="338" mass="39085">MLEMKPRWRTLLLFLFGAVVLVLMVSYTVYTPVSEAVTHIRPYPHSIKCPQSLSSMGNASGRIMHDGGIFFMETSEQTNPSFQVMCAVESAAITHPNTKVTVLMKGLSNRTHPSLGLSFLSCFPNVEFAPMNLREVFADTPLSGWYTSVEENREFCDLPILADACRLAVLWRSGGVYLDTDFIIFKNLENVTNALGKQSPYTLNGAILSFHTHHPFIERCMEDFVNRYNYWFYGHQGPQLFTRVFKRWCSIQRLRDSDGCKGVNILPKKAFYPVDWQEWRKFFRTISQWELEELLRNSYGIHLWNKKTQGARPIDGSFLDQLQTRFCPETHKLMKMHL</sequence>
<organism evidence="19 20">
    <name type="scientific">Leptobrachium leishanense</name>
    <name type="common">Leishan spiny toad</name>
    <dbReference type="NCBI Taxonomy" id="445787"/>
    <lineage>
        <taxon>Eukaryota</taxon>
        <taxon>Metazoa</taxon>
        <taxon>Chordata</taxon>
        <taxon>Craniata</taxon>
        <taxon>Vertebrata</taxon>
        <taxon>Euteleostomi</taxon>
        <taxon>Amphibia</taxon>
        <taxon>Batrachia</taxon>
        <taxon>Anura</taxon>
        <taxon>Pelobatoidea</taxon>
        <taxon>Megophryidae</taxon>
        <taxon>Leptobrachium</taxon>
    </lineage>
</organism>
<evidence type="ECO:0000256" key="3">
    <source>
        <dbReference type="ARBA" id="ARBA00009003"/>
    </source>
</evidence>
<keyword evidence="6" id="KW-0808">Transferase</keyword>
<evidence type="ECO:0000256" key="13">
    <source>
        <dbReference type="ARBA" id="ARBA00041849"/>
    </source>
</evidence>
<dbReference type="GO" id="GO:0000139">
    <property type="term" value="C:Golgi membrane"/>
    <property type="evidence" value="ECO:0007669"/>
    <property type="project" value="UniProtKB-SubCell"/>
</dbReference>
<dbReference type="GO" id="GO:0006688">
    <property type="term" value="P:glycosphingolipid biosynthetic process"/>
    <property type="evidence" value="ECO:0007669"/>
    <property type="project" value="TreeGrafter"/>
</dbReference>
<accession>A0A8C5MQ67</accession>
<dbReference type="InterPro" id="IPR029044">
    <property type="entry name" value="Nucleotide-diphossugar_trans"/>
</dbReference>
<dbReference type="PANTHER" id="PTHR12042:SF17">
    <property type="entry name" value="LACTOSYLCERAMIDE 4-ALPHA-GALACTOSYLTRANSFERASE"/>
    <property type="match status" value="1"/>
</dbReference>
<dbReference type="Proteomes" id="UP000694569">
    <property type="component" value="Unplaced"/>
</dbReference>
<dbReference type="Pfam" id="PF04572">
    <property type="entry name" value="Gb3_synth"/>
    <property type="match status" value="1"/>
</dbReference>
<keyword evidence="4" id="KW-0444">Lipid biosynthesis</keyword>